<feature type="compositionally biased region" description="Low complexity" evidence="10">
    <location>
        <begin position="2125"/>
        <end position="2152"/>
    </location>
</feature>
<keyword evidence="7" id="KW-0406">Ion transport</keyword>
<comment type="caution">
    <text evidence="17">The sequence shown here is derived from an EMBL/GenBank/DDBJ whole genome shotgun (WGS) entry which is preliminary data.</text>
</comment>
<dbReference type="InterPro" id="IPR056769">
    <property type="entry name" value="Piezo_TM1-24"/>
</dbReference>
<feature type="transmembrane region" description="Helical" evidence="11">
    <location>
        <begin position="1078"/>
        <end position="1099"/>
    </location>
</feature>
<feature type="transmembrane region" description="Helical" evidence="11">
    <location>
        <begin position="515"/>
        <end position="533"/>
    </location>
</feature>
<evidence type="ECO:0000259" key="14">
    <source>
        <dbReference type="Pfam" id="PF23188"/>
    </source>
</evidence>
<evidence type="ECO:0000256" key="10">
    <source>
        <dbReference type="SAM" id="MobiDB-lite"/>
    </source>
</evidence>
<feature type="transmembrane region" description="Helical" evidence="11">
    <location>
        <begin position="2427"/>
        <end position="2451"/>
    </location>
</feature>
<dbReference type="InterPro" id="IPR056770">
    <property type="entry name" value="Piezo_THU9_anchor"/>
</dbReference>
<feature type="domain" description="Piezo non-specific cation channel cap" evidence="12">
    <location>
        <begin position="2487"/>
        <end position="2774"/>
    </location>
</feature>
<feature type="transmembrane region" description="Helical" evidence="11">
    <location>
        <begin position="2354"/>
        <end position="2375"/>
    </location>
</feature>
<evidence type="ECO:0000256" key="8">
    <source>
        <dbReference type="ARBA" id="ARBA00023136"/>
    </source>
</evidence>
<organism evidence="17 18">
    <name type="scientific">Pan troglodytes</name>
    <name type="common">Chimpanzee</name>
    <dbReference type="NCBI Taxonomy" id="9598"/>
    <lineage>
        <taxon>Eukaryota</taxon>
        <taxon>Metazoa</taxon>
        <taxon>Chordata</taxon>
        <taxon>Craniata</taxon>
        <taxon>Vertebrata</taxon>
        <taxon>Euteleostomi</taxon>
        <taxon>Mammalia</taxon>
        <taxon>Eutheria</taxon>
        <taxon>Euarchontoglires</taxon>
        <taxon>Primates</taxon>
        <taxon>Haplorrhini</taxon>
        <taxon>Catarrhini</taxon>
        <taxon>Hominidae</taxon>
        <taxon>Pan</taxon>
    </lineage>
</organism>
<dbReference type="InterPro" id="IPR027272">
    <property type="entry name" value="Piezo"/>
</dbReference>
<dbReference type="InterPro" id="IPR031334">
    <property type="entry name" value="Piezo_cap_dom"/>
</dbReference>
<feature type="transmembrane region" description="Helical" evidence="11">
    <location>
        <begin position="1006"/>
        <end position="1025"/>
    </location>
</feature>
<feature type="compositionally biased region" description="Basic and acidic residues" evidence="10">
    <location>
        <begin position="881"/>
        <end position="908"/>
    </location>
</feature>
<feature type="compositionally biased region" description="Basic and acidic residues" evidence="10">
    <location>
        <begin position="649"/>
        <end position="660"/>
    </location>
</feature>
<keyword evidence="9" id="KW-0407">Ion channel</keyword>
<evidence type="ECO:0000256" key="11">
    <source>
        <dbReference type="SAM" id="Phobius"/>
    </source>
</evidence>
<feature type="transmembrane region" description="Helical" evidence="11">
    <location>
        <begin position="2687"/>
        <end position="2710"/>
    </location>
</feature>
<keyword evidence="4" id="KW-1003">Cell membrane</keyword>
<dbReference type="Proteomes" id="UP000236370">
    <property type="component" value="Unassembled WGS sequence"/>
</dbReference>
<accession>A0A2J8JZI7</accession>
<feature type="transmembrane region" description="Helical" evidence="11">
    <location>
        <begin position="1142"/>
        <end position="1160"/>
    </location>
</feature>
<feature type="transmembrane region" description="Helical" evidence="11">
    <location>
        <begin position="2315"/>
        <end position="2333"/>
    </location>
</feature>
<feature type="transmembrane region" description="Helical" evidence="11">
    <location>
        <begin position="545"/>
        <end position="563"/>
    </location>
</feature>
<feature type="compositionally biased region" description="Acidic residues" evidence="10">
    <location>
        <begin position="623"/>
        <end position="632"/>
    </location>
</feature>
<evidence type="ECO:0000256" key="2">
    <source>
        <dbReference type="ARBA" id="ARBA00007821"/>
    </source>
</evidence>
<dbReference type="Pfam" id="PF15917">
    <property type="entry name" value="Piezo_TM25-28"/>
    <property type="match status" value="1"/>
</dbReference>
<feature type="transmembrane region" description="Helical" evidence="11">
    <location>
        <begin position="704"/>
        <end position="723"/>
    </location>
</feature>
<feature type="region of interest" description="Disordered" evidence="10">
    <location>
        <begin position="1513"/>
        <end position="1559"/>
    </location>
</feature>
<sequence length="2777" mass="320936">MASEVVCGLIFRLLLPICLAVACAFRYNGLSFVYLIYLLLIPLFSEPTKTTMQGHTGRLLKSLCFISLSFLLLHIIFHITLVSLEAQHRIAPGYNCSTWEKTFRQIGFESLKGADAGNGIRVFVPDIGMFIASLTIWLLCRNIVQKPVTDEAAQSNPELENEELAGGEKIDSEEALIYEEDFNGGDGVEGELEESTKLKMFRRLASVASKLKEFIGNMITTAGKVVVTILLGSSGMMLPSLTSSVYFFVFLGLCTWWSWCRTFDPLLFSCLCVLLAIFTAGHLIGLYLYQFQFFQEAVPPNDYYARLFGIKSVIQTDCSSTWKIIVNPDLSWYHHANPILLLVMYYTLATLIRIWLQEPLVQDEGTKEEDKALACSPIQITAERRRSLWYATHYPTDERKLLSMTQDDYKPSDGLLVTVNGNPVDYHTIHPSLPMENGPGKADLYSTPQYRWEPSDESSEKREEEEEEKEEFEEERSREEKRSIKVHAMVSVFQFIMKQSYICALIAMMAWSITYHSWLTFVLLIWSCTLWMIRNRRKYAMISSPFMVVYGNLLLILQYIWSFELPEIKKVPGFLEKKEPGELASKILFTITFWLLLRQHLTEQKALQEKEALLSEVKIGSQENEEKDEELQDIQVEGDPKEEEEEEAKEEKQERKKVEQEEAEEEDEQDIMKVLGNLVVAMFIKYWIYVCGGMFFFVSFEGKIVMYKIIYMVLFLFCVALYQVHYEWWRKILKYFWMSVVIYTMLVLIFIYTYQFENFPGLWQNMTGLKKEKLEDLGLKQFTVAELFTRIFIPTSFLLVCILHLHYFHDRFLELTDLKSIPSKEDNTIYSHAKVNGRVYLIINSIKKKLPIHQNELAHPEGSLPDLTMMHLTASLEKPEVRKLAEPGEEKPEGYSEKAQKGDLGKDSEESEEDGEEEEESEEEEETSDLRNKWHLVIDRLTVLFLKFLEYFHKLQVFVWWILELHIIKIVSSYIIWVSVKEVSLFNYVFLISWAFALPYAKLRRLASSVCTVWTCVIIVCKMLYQLQTIKPENFSVNCSLPNENQTNIPFNELNKSLLYSAPIDPTEWVGLRKSSPLLVYLRNNLLMLAILAFEVTIYRHQEYYRGRNNLTAPVSRTIFHDITRLHLDDGLINCAKYFINYFFYKFGLETCFLMSVNVIGQRMDFYAMIHACWLIAVLYRRRRKAIAEIWPKYCCFLACIITFQYFICIGIPPAPCRDYPWRFKGASFNDNIIKWLYFPDFIVRPNPVFLVYDFMLLLCASLQRQIFEDENKAAVRIMAGDNVEICMNLDAASFSQHNPVPDFIHCRSYLDMSKVIVFSYLFWFVLTIIFITGTTRISIFCMGYLVACFYFLLFGGDLLLKPIKSILRYWDWLIAYNVFVITMKNILSIGACGYIGTLVHNSCWLIQAFSLACTVKGYQMPAANSPCTLPSGEAGIIWDSICFAFLLLQRRVFMSYYFLHVVADIKASQILASRGAELFQATIVKAVKARIEEEKKSMDQLKRQMDRIKARQQKYKKGKERMLSLTQEPGEGQDMQKLSEEDDEREADKQKAKGKKKQWWRPWVDHASMVRSGDYYLFETDSEEEEEEELKKEDEEPPRRSAFQFVYQAWITDPKTALRQRHKEKKRSAREERKRRRKGSKEGPVEWEEREDEPIKKKSDGPDNIIKRIFNILKFTWVLFLATVDSFTTWLNSISREHIDISTVLRIERCMLTREIKKGNVPTRESIHMYYQNHIMNLSRESGLDTIDEHPRAASGAQTAHRMDSLDSHDSISSEPTQCTMLYSRQGTTETIEEVEAEQEEEAGSMAPEPREAKEYEATGYDVGAMGAEEASLTPEEELTQFSTLDGDVEAPPSYSKAVSFEHLSFGSQDNSAGKNHMAVSPDDSRTDKLGSSILPPLTHELTASELLLKKMFHDNELEESEKFYVGQPRFLLLFYAMYNTLVARSEMVCYFVIILNHMVSASMITLLLPILIFLWAMLSVPRPSRRFWMMAIVYTEVAIVVKYFFQFGFFPWNKNVEVNKDKPYHPPNIIGVEKKEGYVLYDLIQLLALFFHRSILKCHGLWDEDDMTESGMDKEESDDELSLGHGRRDSSDSLKSINLAASVESVHVTFPEQQTAVRRKRSGSSSEPSQRSSFSSNRSQRGSTSTRNSSQKGSSVLSTKQKSKRELYMEKLQEHLIKAKAFTIKKTLEIYVPIKQFFYNLIHPEYSAVTDVYVLMFLADTVDFIIIVFGFWAFGKHSAAADITSSLSEDQVPGPFLVMVLIQFGTMVVDRALYLRKTVLGKVIFQVILVFGIHFWMFFILPGVTERKFSQNLVAQLWYFVKCVYFGLSAYQIRCGYPTRVLGNFLTKSYNYVNLFLFQGFRLVPFLTELRAVMDWVWTDTTLSLSSWICVEDIYAHIFILKCWRESEKRYPQPRGQKKKKVVKYGMGGMIIVLLICIVWFPLLFMSLIKSVAGVINQPLDVSVTITLGGYQPIFTMSAQQSQLKVMDQQSFNKFIQAFSRDTGAMQFLENYEKEDITVAELEGNSNSLWTISPPSKQKMIHELLDPNSSFSVVFSWSIQRNLSLGAKSEIATDKLSFPLKNITRKNIAKMIAGNSTESSKTPVTIEKIYPYYVKAPSDSNSKPIKQLLSENNFMDITIILSRDNTTKYNSEWWVLNLTGNRIYNPNSQALELVVFNDKVSPPSLGFLAGYGIMGLYASVVLVIGKFVREFFSGISHSIMFEELPNVDRILKLCTDIFLVRETGELELEEDLYAKLIFLYRSPETMIKWTREKTN</sequence>
<keyword evidence="6 11" id="KW-1133">Transmembrane helix</keyword>
<feature type="transmembrane region" description="Helical" evidence="11">
    <location>
        <begin position="266"/>
        <end position="289"/>
    </location>
</feature>
<dbReference type="PANTHER" id="PTHR47049:SF6">
    <property type="entry name" value="PIEZO-TYPE MECHANOSENSITIVE ION CHANNEL COMPONENT"/>
    <property type="match status" value="1"/>
</dbReference>
<feature type="compositionally biased region" description="Acidic residues" evidence="10">
    <location>
        <begin position="463"/>
        <end position="474"/>
    </location>
</feature>
<dbReference type="Pfam" id="PF12166">
    <property type="entry name" value="Piezo_cap"/>
    <property type="match status" value="1"/>
</dbReference>
<feature type="region of interest" description="Disordered" evidence="10">
    <location>
        <begin position="881"/>
        <end position="927"/>
    </location>
</feature>
<keyword evidence="5 11" id="KW-0812">Transmembrane</keyword>
<proteinExistence type="inferred from homology"/>
<feature type="region of interest" description="Disordered" evidence="10">
    <location>
        <begin position="2114"/>
        <end position="2164"/>
    </location>
</feature>
<feature type="transmembrane region" description="Helical" evidence="11">
    <location>
        <begin position="2256"/>
        <end position="2276"/>
    </location>
</feature>
<feature type="domain" description="Piezo TM1-24" evidence="15">
    <location>
        <begin position="26"/>
        <end position="372"/>
    </location>
</feature>
<evidence type="ECO:0000259" key="12">
    <source>
        <dbReference type="Pfam" id="PF12166"/>
    </source>
</evidence>
<feature type="transmembrane region" description="Helical" evidence="11">
    <location>
        <begin position="1316"/>
        <end position="1332"/>
    </location>
</feature>
<feature type="transmembrane region" description="Helical" evidence="11">
    <location>
        <begin position="1166"/>
        <end position="1182"/>
    </location>
</feature>
<dbReference type="STRING" id="9598.ENSPTRP00000076161"/>
<feature type="region of interest" description="Disordered" evidence="10">
    <location>
        <begin position="2071"/>
        <end position="2094"/>
    </location>
</feature>
<gene>
    <name evidence="17" type="ORF">CK820_G0042789</name>
</gene>
<evidence type="ECO:0000256" key="3">
    <source>
        <dbReference type="ARBA" id="ARBA00022448"/>
    </source>
</evidence>
<feature type="region of interest" description="Disordered" evidence="10">
    <location>
        <begin position="1618"/>
        <end position="1661"/>
    </location>
</feature>
<evidence type="ECO:0000256" key="4">
    <source>
        <dbReference type="ARBA" id="ARBA00022475"/>
    </source>
</evidence>
<feature type="transmembrane region" description="Helical" evidence="11">
    <location>
        <begin position="1250"/>
        <end position="1268"/>
    </location>
</feature>
<dbReference type="EMBL" id="NBAG03000406">
    <property type="protein sequence ID" value="PNI28203.1"/>
    <property type="molecule type" value="Genomic_DNA"/>
</dbReference>
<feature type="transmembrane region" description="Helical" evidence="11">
    <location>
        <begin position="735"/>
        <end position="754"/>
    </location>
</feature>
<feature type="transmembrane region" description="Helical" evidence="11">
    <location>
        <begin position="1932"/>
        <end position="1955"/>
    </location>
</feature>
<dbReference type="Pfam" id="PF24874">
    <property type="entry name" value="Piezo_THU9_anchor"/>
    <property type="match status" value="1"/>
</dbReference>
<evidence type="ECO:0000259" key="15">
    <source>
        <dbReference type="Pfam" id="PF24871"/>
    </source>
</evidence>
<feature type="transmembrane region" description="Helical" evidence="11">
    <location>
        <begin position="214"/>
        <end position="232"/>
    </location>
</feature>
<evidence type="ECO:0000256" key="1">
    <source>
        <dbReference type="ARBA" id="ARBA00004651"/>
    </source>
</evidence>
<dbReference type="InterPro" id="IPR056768">
    <property type="entry name" value="THU_Piezo"/>
</dbReference>
<evidence type="ECO:0000256" key="6">
    <source>
        <dbReference type="ARBA" id="ARBA00022989"/>
    </source>
</evidence>
<feature type="domain" description="Piezo THU9 and anchor" evidence="16">
    <location>
        <begin position="2212"/>
        <end position="2449"/>
    </location>
</feature>
<evidence type="ECO:0000256" key="5">
    <source>
        <dbReference type="ARBA" id="ARBA00022692"/>
    </source>
</evidence>
<feature type="transmembrane region" description="Helical" evidence="11">
    <location>
        <begin position="2214"/>
        <end position="2236"/>
    </location>
</feature>
<feature type="domain" description="Piezo transmembrane helical unit" evidence="14">
    <location>
        <begin position="1945"/>
        <end position="2065"/>
    </location>
</feature>
<dbReference type="Pfam" id="PF24871">
    <property type="entry name" value="Piezo_TM1-24"/>
    <property type="match status" value="2"/>
</dbReference>
<evidence type="ECO:0000256" key="9">
    <source>
        <dbReference type="ARBA" id="ARBA00023303"/>
    </source>
</evidence>
<protein>
    <submittedName>
        <fullName evidence="17">PIEZO2 isoform 8</fullName>
    </submittedName>
</protein>
<dbReference type="PANTHER" id="PTHR47049">
    <property type="entry name" value="PIEZO-TYPE MECHANOSENSITIVE ION CHANNEL HOMOLOG"/>
    <property type="match status" value="1"/>
</dbReference>
<comment type="similarity">
    <text evidence="2">Belongs to the PIEZO (TC 1.A.75) family.</text>
</comment>
<feature type="region of interest" description="Disordered" evidence="10">
    <location>
        <begin position="623"/>
        <end position="664"/>
    </location>
</feature>
<dbReference type="GO" id="GO:0005886">
    <property type="term" value="C:plasma membrane"/>
    <property type="evidence" value="ECO:0007669"/>
    <property type="project" value="UniProtKB-SubCell"/>
</dbReference>
<feature type="compositionally biased region" description="Basic residues" evidence="10">
    <location>
        <begin position="1619"/>
        <end position="1640"/>
    </location>
</feature>
<feature type="transmembrane region" description="Helical" evidence="11">
    <location>
        <begin position="957"/>
        <end position="977"/>
    </location>
</feature>
<feature type="compositionally biased region" description="Acidic residues" evidence="10">
    <location>
        <begin position="909"/>
        <end position="927"/>
    </location>
</feature>
<feature type="transmembrane region" description="Helical" evidence="11">
    <location>
        <begin position="678"/>
        <end position="698"/>
    </location>
</feature>
<reference evidence="17 18" key="1">
    <citation type="submission" date="2017-12" db="EMBL/GenBank/DDBJ databases">
        <title>High-resolution comparative analysis of great ape genomes.</title>
        <authorList>
            <person name="Pollen A."/>
            <person name="Hastie A."/>
            <person name="Hormozdiari F."/>
            <person name="Dougherty M."/>
            <person name="Liu R."/>
            <person name="Chaisson M."/>
            <person name="Hoppe E."/>
            <person name="Hill C."/>
            <person name="Pang A."/>
            <person name="Hillier L."/>
            <person name="Baker C."/>
            <person name="Armstrong J."/>
            <person name="Shendure J."/>
            <person name="Paten B."/>
            <person name="Wilson R."/>
            <person name="Chao H."/>
            <person name="Schneider V."/>
            <person name="Ventura M."/>
            <person name="Kronenberg Z."/>
            <person name="Murali S."/>
            <person name="Gordon D."/>
            <person name="Cantsilieris S."/>
            <person name="Munson K."/>
            <person name="Nelson B."/>
            <person name="Raja A."/>
            <person name="Underwood J."/>
            <person name="Diekhans M."/>
            <person name="Fiddes I."/>
            <person name="Haussler D."/>
            <person name="Eichler E."/>
        </authorList>
    </citation>
    <scope>NUCLEOTIDE SEQUENCE [LARGE SCALE GENOMIC DNA]</scope>
    <source>
        <strain evidence="17">Yerkes chimp pedigree #C0471</strain>
    </source>
</reference>
<keyword evidence="8 11" id="KW-0472">Membrane</keyword>
<dbReference type="InterPro" id="IPR031805">
    <property type="entry name" value="Piezo_TM25-28"/>
</dbReference>
<comment type="subcellular location">
    <subcellularLocation>
        <location evidence="1">Cell membrane</location>
        <topology evidence="1">Multi-pass membrane protein</topology>
    </subcellularLocation>
</comment>
<feature type="transmembrane region" description="Helical" evidence="11">
    <location>
        <begin position="1373"/>
        <end position="1397"/>
    </location>
</feature>
<feature type="transmembrane region" description="Helical" evidence="11">
    <location>
        <begin position="1989"/>
        <end position="2007"/>
    </location>
</feature>
<feature type="transmembrane region" description="Helical" evidence="11">
    <location>
        <begin position="30"/>
        <end position="47"/>
    </location>
</feature>
<feature type="transmembrane region" description="Helical" evidence="11">
    <location>
        <begin position="983"/>
        <end position="1001"/>
    </location>
</feature>
<evidence type="ECO:0000259" key="16">
    <source>
        <dbReference type="Pfam" id="PF24874"/>
    </source>
</evidence>
<feature type="transmembrane region" description="Helical" evidence="11">
    <location>
        <begin position="59"/>
        <end position="79"/>
    </location>
</feature>
<feature type="compositionally biased region" description="Polar residues" evidence="10">
    <location>
        <begin position="2153"/>
        <end position="2162"/>
    </location>
</feature>
<feature type="transmembrane region" description="Helical" evidence="11">
    <location>
        <begin position="1194"/>
        <end position="1215"/>
    </location>
</feature>
<feature type="transmembrane region" description="Helical" evidence="11">
    <location>
        <begin position="2387"/>
        <end position="2406"/>
    </location>
</feature>
<feature type="transmembrane region" description="Helical" evidence="11">
    <location>
        <begin position="583"/>
        <end position="601"/>
    </location>
</feature>
<feature type="transmembrane region" description="Helical" evidence="11">
    <location>
        <begin position="120"/>
        <end position="140"/>
    </location>
</feature>
<dbReference type="Pfam" id="PF23188">
    <property type="entry name" value="THU_Piezo1"/>
    <property type="match status" value="1"/>
</dbReference>
<feature type="transmembrane region" description="Helical" evidence="11">
    <location>
        <begin position="2285"/>
        <end position="2303"/>
    </location>
</feature>
<feature type="domain" description="Piezo TM1-24" evidence="15">
    <location>
        <begin position="454"/>
        <end position="814"/>
    </location>
</feature>
<evidence type="ECO:0000313" key="17">
    <source>
        <dbReference type="EMBL" id="PNI28203.1"/>
    </source>
</evidence>
<evidence type="ECO:0000256" key="7">
    <source>
        <dbReference type="ARBA" id="ARBA00023065"/>
    </source>
</evidence>
<feature type="transmembrane region" description="Helical" evidence="11">
    <location>
        <begin position="787"/>
        <end position="808"/>
    </location>
</feature>
<feature type="region of interest" description="Disordered" evidence="10">
    <location>
        <begin position="446"/>
        <end position="478"/>
    </location>
</feature>
<evidence type="ECO:0000313" key="18">
    <source>
        <dbReference type="Proteomes" id="UP000236370"/>
    </source>
</evidence>
<feature type="transmembrane region" description="Helical" evidence="11">
    <location>
        <begin position="1961"/>
        <end position="1982"/>
    </location>
</feature>
<feature type="transmembrane region" description="Helical" evidence="11">
    <location>
        <begin position="1338"/>
        <end position="1361"/>
    </location>
</feature>
<dbReference type="GO" id="GO:0008381">
    <property type="term" value="F:mechanosensitive monoatomic ion channel activity"/>
    <property type="evidence" value="ECO:0007669"/>
    <property type="project" value="InterPro"/>
</dbReference>
<name>A0A2J8JZI7_PANTR</name>
<keyword evidence="3" id="KW-0813">Transport</keyword>
<feature type="transmembrane region" description="Helical" evidence="11">
    <location>
        <begin position="238"/>
        <end position="259"/>
    </location>
</feature>
<feature type="domain" description="Piezo TM25-28" evidence="13">
    <location>
        <begin position="1292"/>
        <end position="1624"/>
    </location>
</feature>
<evidence type="ECO:0000259" key="13">
    <source>
        <dbReference type="Pfam" id="PF15917"/>
    </source>
</evidence>